<reference evidence="1 2" key="1">
    <citation type="journal article" date="2019" name="Mol. Biol. Evol.">
        <title>Blast fungal genomes show frequent chromosomal changes, gene gains and losses, and effector gene turnover.</title>
        <authorList>
            <person name="Gomez Luciano L.B."/>
            <person name="Jason Tsai I."/>
            <person name="Chuma I."/>
            <person name="Tosa Y."/>
            <person name="Chen Y.H."/>
            <person name="Li J.Y."/>
            <person name="Li M.Y."/>
            <person name="Jade Lu M.Y."/>
            <person name="Nakayashiki H."/>
            <person name="Li W.H."/>
        </authorList>
    </citation>
    <scope>NUCLEOTIDE SEQUENCE [LARGE SCALE GENOMIC DNA]</scope>
    <source>
        <strain evidence="1">MZ5-1-6</strain>
    </source>
</reference>
<dbReference type="AlphaFoldDB" id="A0A4P7NIA2"/>
<evidence type="ECO:0000313" key="1">
    <source>
        <dbReference type="EMBL" id="QBZ61656.1"/>
    </source>
</evidence>
<name>A0A4P7NIA2_PYROR</name>
<sequence>MSLDPAPGTVVVFGQRRLNRSIRPSKVIKPSHSFGLNINVRLSYSIDSSVSLDARHGLR</sequence>
<protein>
    <submittedName>
        <fullName evidence="1">Uncharacterized protein</fullName>
    </submittedName>
</protein>
<proteinExistence type="predicted"/>
<dbReference type="EMBL" id="CP034207">
    <property type="protein sequence ID" value="QBZ61656.1"/>
    <property type="molecule type" value="Genomic_DNA"/>
</dbReference>
<evidence type="ECO:0000313" key="2">
    <source>
        <dbReference type="Proteomes" id="UP000294847"/>
    </source>
</evidence>
<accession>A0A4P7NIA2</accession>
<dbReference type="Proteomes" id="UP000294847">
    <property type="component" value="Chromosome 4"/>
</dbReference>
<gene>
    <name evidence="1" type="ORF">PoMZ_08610</name>
</gene>
<organism evidence="1 2">
    <name type="scientific">Pyricularia oryzae</name>
    <name type="common">Rice blast fungus</name>
    <name type="synonym">Magnaporthe oryzae</name>
    <dbReference type="NCBI Taxonomy" id="318829"/>
    <lineage>
        <taxon>Eukaryota</taxon>
        <taxon>Fungi</taxon>
        <taxon>Dikarya</taxon>
        <taxon>Ascomycota</taxon>
        <taxon>Pezizomycotina</taxon>
        <taxon>Sordariomycetes</taxon>
        <taxon>Sordariomycetidae</taxon>
        <taxon>Magnaporthales</taxon>
        <taxon>Pyriculariaceae</taxon>
        <taxon>Pyricularia</taxon>
    </lineage>
</organism>